<dbReference type="AlphaFoldDB" id="A0A371AZ01"/>
<dbReference type="GO" id="GO:0005524">
    <property type="term" value="F:ATP binding"/>
    <property type="evidence" value="ECO:0007669"/>
    <property type="project" value="UniProtKB-UniRule"/>
</dbReference>
<evidence type="ECO:0000313" key="11">
    <source>
        <dbReference type="EMBL" id="RDU24825.1"/>
    </source>
</evidence>
<keyword evidence="6 10" id="KW-0406">Ion transport</keyword>
<keyword evidence="9 10" id="KW-0066">ATP synthesis</keyword>
<comment type="subunit">
    <text evidence="10">F-type ATPases have 2 components, CF(1) - the catalytic core - and CF(0) - the membrane proton channel. CF(1) has five subunits: alpha(3), beta(3), gamma(1), delta(1), epsilon(1). CF(0) has three main subunits: a, b and c.</text>
</comment>
<keyword evidence="11" id="KW-0378">Hydrolase</keyword>
<dbReference type="NCBIfam" id="TIGR01146">
    <property type="entry name" value="ATPsyn_F1gamma"/>
    <property type="match status" value="1"/>
</dbReference>
<sequence>MASSKEIKDRIGSIQDTMKITNAMYLISSSKMKKAKKNLADTEPYFFGIQDVAKRILRHAPDLENIYFDQRMNIRDEERKIGYIVITADKGLAGSYNHNVIKTVLEQYKIRKTKKNSLFVLGEYGRHYFEKKGYIIDHLFHYTVQSPTMHRARVIAEKMVDLYLNYNLDEIYLIFTKMINALHSETQVLPLLPQKKYSFSEESTDNLREESFFYPNPDSVMNSIIPDYISGVIFGALVEAYTSEQNARMIAMEAATRNANEMLKELSIKYNRARQAAITQEVTEVVSGAKTKNRKK</sequence>
<evidence type="ECO:0000313" key="12">
    <source>
        <dbReference type="Proteomes" id="UP000255036"/>
    </source>
</evidence>
<dbReference type="PANTHER" id="PTHR11693:SF22">
    <property type="entry name" value="ATP SYNTHASE SUBUNIT GAMMA, MITOCHONDRIAL"/>
    <property type="match status" value="1"/>
</dbReference>
<dbReference type="CDD" id="cd12151">
    <property type="entry name" value="F1-ATPase_gamma"/>
    <property type="match status" value="1"/>
</dbReference>
<evidence type="ECO:0000256" key="2">
    <source>
        <dbReference type="ARBA" id="ARBA00004170"/>
    </source>
</evidence>
<dbReference type="Proteomes" id="UP000255036">
    <property type="component" value="Unassembled WGS sequence"/>
</dbReference>
<dbReference type="HAMAP" id="MF_00815">
    <property type="entry name" value="ATP_synth_gamma_bact"/>
    <property type="match status" value="1"/>
</dbReference>
<keyword evidence="8 10" id="KW-0139">CF(1)</keyword>
<dbReference type="Pfam" id="PF00231">
    <property type="entry name" value="ATP-synt"/>
    <property type="match status" value="1"/>
</dbReference>
<proteinExistence type="inferred from homology"/>
<dbReference type="GO" id="GO:0016787">
    <property type="term" value="F:hydrolase activity"/>
    <property type="evidence" value="ECO:0007669"/>
    <property type="project" value="UniProtKB-KW"/>
</dbReference>
<comment type="caution">
    <text evidence="11">The sequence shown here is derived from an EMBL/GenBank/DDBJ whole genome shotgun (WGS) entry which is preliminary data.</text>
</comment>
<dbReference type="Gene3D" id="1.10.287.80">
    <property type="entry name" value="ATP synthase, gamma subunit, helix hairpin domain"/>
    <property type="match status" value="1"/>
</dbReference>
<dbReference type="RefSeq" id="WP_115480572.1">
    <property type="nucleotide sequence ID" value="NZ_QRCT01000010.1"/>
</dbReference>
<dbReference type="InterPro" id="IPR000131">
    <property type="entry name" value="ATP_synth_F1_gsu"/>
</dbReference>
<dbReference type="InterPro" id="IPR035968">
    <property type="entry name" value="ATP_synth_F1_ATPase_gsu"/>
</dbReference>
<comment type="function">
    <text evidence="1 10">Produces ATP from ADP in the presence of a proton gradient across the membrane. The gamma chain is believed to be important in regulating ATPase activity and the flow of protons through the CF(0) complex.</text>
</comment>
<evidence type="ECO:0000256" key="3">
    <source>
        <dbReference type="ARBA" id="ARBA00007681"/>
    </source>
</evidence>
<organism evidence="11 12">
    <name type="scientific">Anaerosacchariphilus polymeriproducens</name>
    <dbReference type="NCBI Taxonomy" id="1812858"/>
    <lineage>
        <taxon>Bacteria</taxon>
        <taxon>Bacillati</taxon>
        <taxon>Bacillota</taxon>
        <taxon>Clostridia</taxon>
        <taxon>Lachnospirales</taxon>
        <taxon>Lachnospiraceae</taxon>
        <taxon>Anaerosacchariphilus</taxon>
    </lineage>
</organism>
<accession>A0A371AZ01</accession>
<keyword evidence="5 10" id="KW-0375">Hydrogen ion transport</keyword>
<dbReference type="PANTHER" id="PTHR11693">
    <property type="entry name" value="ATP SYNTHASE GAMMA CHAIN"/>
    <property type="match status" value="1"/>
</dbReference>
<reference evidence="11 12" key="1">
    <citation type="submission" date="2018-07" db="EMBL/GenBank/DDBJ databases">
        <title>Anaerosacharophilus polymeroproducens gen. nov. sp. nov., an anaerobic bacterium isolated from salt field.</title>
        <authorList>
            <person name="Kim W."/>
            <person name="Yang S.-H."/>
            <person name="Oh J."/>
            <person name="Lee J.-H."/>
            <person name="Kwon K.K."/>
        </authorList>
    </citation>
    <scope>NUCLEOTIDE SEQUENCE [LARGE SCALE GENOMIC DNA]</scope>
    <source>
        <strain evidence="11 12">MCWD5</strain>
    </source>
</reference>
<dbReference type="Gene3D" id="3.40.1380.10">
    <property type="match status" value="1"/>
</dbReference>
<dbReference type="GO" id="GO:0005886">
    <property type="term" value="C:plasma membrane"/>
    <property type="evidence" value="ECO:0007669"/>
    <property type="project" value="UniProtKB-SubCell"/>
</dbReference>
<evidence type="ECO:0000256" key="10">
    <source>
        <dbReference type="HAMAP-Rule" id="MF_00815"/>
    </source>
</evidence>
<dbReference type="PRINTS" id="PR00126">
    <property type="entry name" value="ATPASEGAMMA"/>
</dbReference>
<evidence type="ECO:0000256" key="8">
    <source>
        <dbReference type="ARBA" id="ARBA00023196"/>
    </source>
</evidence>
<gene>
    <name evidence="10 11" type="primary">atpG</name>
    <name evidence="11" type="ORF">DWV06_02280</name>
</gene>
<keyword evidence="7 10" id="KW-0472">Membrane</keyword>
<evidence type="ECO:0000256" key="1">
    <source>
        <dbReference type="ARBA" id="ARBA00003456"/>
    </source>
</evidence>
<dbReference type="OrthoDB" id="9812769at2"/>
<evidence type="ECO:0000256" key="6">
    <source>
        <dbReference type="ARBA" id="ARBA00023065"/>
    </source>
</evidence>
<protein>
    <recommendedName>
        <fullName evidence="10">ATP synthase gamma chain</fullName>
    </recommendedName>
    <alternativeName>
        <fullName evidence="10">ATP synthase F1 sector gamma subunit</fullName>
    </alternativeName>
    <alternativeName>
        <fullName evidence="10">F-ATPase gamma subunit</fullName>
    </alternativeName>
</protein>
<evidence type="ECO:0000256" key="5">
    <source>
        <dbReference type="ARBA" id="ARBA00022781"/>
    </source>
</evidence>
<dbReference type="SUPFAM" id="SSF52943">
    <property type="entry name" value="ATP synthase (F1-ATPase), gamma subunit"/>
    <property type="match status" value="1"/>
</dbReference>
<dbReference type="GO" id="GO:0046933">
    <property type="term" value="F:proton-transporting ATP synthase activity, rotational mechanism"/>
    <property type="evidence" value="ECO:0007669"/>
    <property type="project" value="UniProtKB-UniRule"/>
</dbReference>
<name>A0A371AZ01_9FIRM</name>
<keyword evidence="12" id="KW-1185">Reference proteome</keyword>
<dbReference type="GO" id="GO:0045259">
    <property type="term" value="C:proton-transporting ATP synthase complex"/>
    <property type="evidence" value="ECO:0007669"/>
    <property type="project" value="UniProtKB-KW"/>
</dbReference>
<keyword evidence="4 10" id="KW-0813">Transport</keyword>
<evidence type="ECO:0000256" key="4">
    <source>
        <dbReference type="ARBA" id="ARBA00022448"/>
    </source>
</evidence>
<dbReference type="GO" id="GO:0042777">
    <property type="term" value="P:proton motive force-driven plasma membrane ATP synthesis"/>
    <property type="evidence" value="ECO:0007669"/>
    <property type="project" value="UniProtKB-UniRule"/>
</dbReference>
<keyword evidence="10" id="KW-1003">Cell membrane</keyword>
<evidence type="ECO:0000256" key="9">
    <source>
        <dbReference type="ARBA" id="ARBA00023310"/>
    </source>
</evidence>
<dbReference type="EMBL" id="QRCT01000010">
    <property type="protein sequence ID" value="RDU24825.1"/>
    <property type="molecule type" value="Genomic_DNA"/>
</dbReference>
<comment type="subcellular location">
    <subcellularLocation>
        <location evidence="10">Cell membrane</location>
        <topology evidence="10">Peripheral membrane protein</topology>
    </subcellularLocation>
    <subcellularLocation>
        <location evidence="2">Membrane</location>
        <topology evidence="2">Peripheral membrane protein</topology>
    </subcellularLocation>
</comment>
<evidence type="ECO:0000256" key="7">
    <source>
        <dbReference type="ARBA" id="ARBA00023136"/>
    </source>
</evidence>
<comment type="similarity">
    <text evidence="3 10">Belongs to the ATPase gamma chain family.</text>
</comment>